<comment type="caution">
    <text evidence="2">The sequence shown here is derived from an EMBL/GenBank/DDBJ whole genome shotgun (WGS) entry which is preliminary data.</text>
</comment>
<name>A0AAV4GBG9_9GAST</name>
<dbReference type="AlphaFoldDB" id="A0AAV4GBG9"/>
<gene>
    <name evidence="2" type="ORF">ElyMa_002353300</name>
</gene>
<evidence type="ECO:0000313" key="2">
    <source>
        <dbReference type="EMBL" id="GFR81935.1"/>
    </source>
</evidence>
<accession>A0AAV4GBG9</accession>
<evidence type="ECO:0000256" key="1">
    <source>
        <dbReference type="SAM" id="MobiDB-lite"/>
    </source>
</evidence>
<keyword evidence="3" id="KW-1185">Reference proteome</keyword>
<protein>
    <submittedName>
        <fullName evidence="2">Uncharacterized protein</fullName>
    </submittedName>
</protein>
<evidence type="ECO:0000313" key="3">
    <source>
        <dbReference type="Proteomes" id="UP000762676"/>
    </source>
</evidence>
<reference evidence="2 3" key="1">
    <citation type="journal article" date="2021" name="Elife">
        <title>Chloroplast acquisition without the gene transfer in kleptoplastic sea slugs, Plakobranchus ocellatus.</title>
        <authorList>
            <person name="Maeda T."/>
            <person name="Takahashi S."/>
            <person name="Yoshida T."/>
            <person name="Shimamura S."/>
            <person name="Takaki Y."/>
            <person name="Nagai Y."/>
            <person name="Toyoda A."/>
            <person name="Suzuki Y."/>
            <person name="Arimoto A."/>
            <person name="Ishii H."/>
            <person name="Satoh N."/>
            <person name="Nishiyama T."/>
            <person name="Hasebe M."/>
            <person name="Maruyama T."/>
            <person name="Minagawa J."/>
            <person name="Obokata J."/>
            <person name="Shigenobu S."/>
        </authorList>
    </citation>
    <scope>NUCLEOTIDE SEQUENCE [LARGE SCALE GENOMIC DNA]</scope>
</reference>
<organism evidence="2 3">
    <name type="scientific">Elysia marginata</name>
    <dbReference type="NCBI Taxonomy" id="1093978"/>
    <lineage>
        <taxon>Eukaryota</taxon>
        <taxon>Metazoa</taxon>
        <taxon>Spiralia</taxon>
        <taxon>Lophotrochozoa</taxon>
        <taxon>Mollusca</taxon>
        <taxon>Gastropoda</taxon>
        <taxon>Heterobranchia</taxon>
        <taxon>Euthyneura</taxon>
        <taxon>Panpulmonata</taxon>
        <taxon>Sacoglossa</taxon>
        <taxon>Placobranchoidea</taxon>
        <taxon>Plakobranchidae</taxon>
        <taxon>Elysia</taxon>
    </lineage>
</organism>
<dbReference type="EMBL" id="BMAT01004862">
    <property type="protein sequence ID" value="GFR81935.1"/>
    <property type="molecule type" value="Genomic_DNA"/>
</dbReference>
<sequence length="805" mass="90053">MPVTSVIRRQTNLRSSQVGAFLLQKLYFNHLGNGLLTPAIAFKAPLSSRHGLAVLRHISFTPSFQIFAKLTSLISKLAVEPDVPQRPLEHKVASKVEPKLEELHQEITGSSTQFLEEYDKNLNDLVEQIKPPTKEIPKTSINSATKRTYSKRELTQKTKERIRFFRIYKPSRSTVTTHFNDTYKYLQSLGILCDELHYFPDIQRMSQEEIVMCIERLKTYGIHRVFSLFLIQRTLAELKIGNPAKMRDGRTSVPHLAQVRHYLLLCELLQRPDLDIVPLLDMLSKANGYESMATLVTKVKKLLSVGATADIIWKNIDLLITNSEILDRKIKLYKRSRFSPNTPFPVTLFLKSVVSFQEGLDLGDEVRGIAELLDVSTEDFQACWGFYKFRLAELAQKVRMCIKVGIPKTDVFDNLSILNNFPLQKCYEVTTQFQKSGMPASIFILREMDEANSVNGGSLPRASSLSGPDDSQWEQVLAKDGTESQGLKASNTQEISTQSACSYQESEKKLKESVHLVFDGEKEVSSSVCGFTASSTTRKLTSSTNVRKTPRNNQVESSKRSRRVLFNLVARLLSLEPQTVSEMFQCGLSIISVNRLDITRNLDFLLRTAASGGGGFTLPQVAQCPLILVHPHAQLKAAVWTAPKMVDSYLLSSPAFASASPPPFPTQSQWEDFDERDEKEDRGEISKSSPHAGNVDEKKTSQSLSSPAAAEVKQSTAPFHVSFSTLSSTFSASPAGQKLGDIELSSSVESYPASDTADPECLKKLLFSCPVRHLNLVQYFLERDSSFSLGNMGSHEHYGFLNRPL</sequence>
<feature type="region of interest" description="Disordered" evidence="1">
    <location>
        <begin position="657"/>
        <end position="709"/>
    </location>
</feature>
<proteinExistence type="predicted"/>
<dbReference type="Proteomes" id="UP000762676">
    <property type="component" value="Unassembled WGS sequence"/>
</dbReference>